<proteinExistence type="predicted"/>
<reference evidence="1 2" key="1">
    <citation type="journal article" date="2015" name="Int. J. Syst. Evol. Microbiol.">
        <title>Streptomyces gilvifuscus sp. nov., an actinomycete that produces antibacterial compounds isolated from soil.</title>
        <authorList>
            <person name="Nguyen T.M."/>
            <person name="Kim J."/>
        </authorList>
    </citation>
    <scope>NUCLEOTIDE SEQUENCE [LARGE SCALE GENOMIC DNA]</scope>
    <source>
        <strain evidence="1 2">T113</strain>
    </source>
</reference>
<evidence type="ECO:0000313" key="2">
    <source>
        <dbReference type="Proteomes" id="UP001221328"/>
    </source>
</evidence>
<protein>
    <submittedName>
        <fullName evidence="1">Uncharacterized protein</fullName>
    </submittedName>
</protein>
<accession>A0ABT5G945</accession>
<organism evidence="1 2">
    <name type="scientific">Streptomyces gilvifuscus</name>
    <dbReference type="NCBI Taxonomy" id="1550617"/>
    <lineage>
        <taxon>Bacteria</taxon>
        <taxon>Bacillati</taxon>
        <taxon>Actinomycetota</taxon>
        <taxon>Actinomycetes</taxon>
        <taxon>Kitasatosporales</taxon>
        <taxon>Streptomycetaceae</taxon>
        <taxon>Streptomyces</taxon>
    </lineage>
</organism>
<dbReference type="EMBL" id="JAQOSK010000033">
    <property type="protein sequence ID" value="MDC2961344.1"/>
    <property type="molecule type" value="Genomic_DNA"/>
</dbReference>
<name>A0ABT5G945_9ACTN</name>
<gene>
    <name evidence="1" type="ORF">PO587_43670</name>
</gene>
<sequence>MTTPPPIADPDPSALTCTGDQVGLCAGCQRKTHRYGHGGRPLCQWCMDAVQEKWGISVRFTSVRT</sequence>
<dbReference type="RefSeq" id="WP_272179175.1">
    <property type="nucleotide sequence ID" value="NZ_JAQOSK010000033.1"/>
</dbReference>
<evidence type="ECO:0000313" key="1">
    <source>
        <dbReference type="EMBL" id="MDC2961344.1"/>
    </source>
</evidence>
<keyword evidence="2" id="KW-1185">Reference proteome</keyword>
<dbReference type="Proteomes" id="UP001221328">
    <property type="component" value="Unassembled WGS sequence"/>
</dbReference>
<comment type="caution">
    <text evidence="1">The sequence shown here is derived from an EMBL/GenBank/DDBJ whole genome shotgun (WGS) entry which is preliminary data.</text>
</comment>